<dbReference type="SUPFAM" id="SSF56349">
    <property type="entry name" value="DNA breaking-rejoining enzymes"/>
    <property type="match status" value="1"/>
</dbReference>
<evidence type="ECO:0000313" key="3">
    <source>
        <dbReference type="EMBL" id="SMB95161.1"/>
    </source>
</evidence>
<dbReference type="Proteomes" id="UP000192731">
    <property type="component" value="Unassembled WGS sequence"/>
</dbReference>
<dbReference type="GO" id="GO:0015074">
    <property type="term" value="P:DNA integration"/>
    <property type="evidence" value="ECO:0007669"/>
    <property type="project" value="InterPro"/>
</dbReference>
<feature type="domain" description="Tyr recombinase" evidence="2">
    <location>
        <begin position="6"/>
        <end position="188"/>
    </location>
</feature>
<name>A0A1W1VQ01_DESTI</name>
<evidence type="ECO:0000256" key="1">
    <source>
        <dbReference type="ARBA" id="ARBA00023172"/>
    </source>
</evidence>
<dbReference type="PANTHER" id="PTHR30349:SF82">
    <property type="entry name" value="INTEGRASE_RECOMBINASE YOEC-RELATED"/>
    <property type="match status" value="1"/>
</dbReference>
<dbReference type="STRING" id="656914.SAMN00017405_0344"/>
<dbReference type="InterPro" id="IPR002104">
    <property type="entry name" value="Integrase_catalytic"/>
</dbReference>
<evidence type="ECO:0000313" key="4">
    <source>
        <dbReference type="Proteomes" id="UP000192731"/>
    </source>
</evidence>
<sequence>MELVQPIREIKKIETIKKILLANETFGSRNHLLFVLGINSGLRISDLLKLKIKDIMNKGKVKSYIELRETKTSKIKKFPVNKASEKAITRYITSLDEIKPEMYLFKSRKGDNQAISRVQAWEILNAAAKEVGITEPIGTHSLRKTFGYHAYQAGIDITLLQKIYNHSAPSITLRYIGITQDDIDNVYINLNL</sequence>
<dbReference type="Gene3D" id="1.10.443.10">
    <property type="entry name" value="Intergrase catalytic core"/>
    <property type="match status" value="1"/>
</dbReference>
<dbReference type="InterPro" id="IPR011010">
    <property type="entry name" value="DNA_brk_join_enz"/>
</dbReference>
<dbReference type="AlphaFoldDB" id="A0A1W1VQ01"/>
<evidence type="ECO:0000259" key="2">
    <source>
        <dbReference type="PROSITE" id="PS51898"/>
    </source>
</evidence>
<proteinExistence type="predicted"/>
<keyword evidence="4" id="KW-1185">Reference proteome</keyword>
<dbReference type="GO" id="GO:0003677">
    <property type="term" value="F:DNA binding"/>
    <property type="evidence" value="ECO:0007669"/>
    <property type="project" value="InterPro"/>
</dbReference>
<dbReference type="RefSeq" id="WP_084054148.1">
    <property type="nucleotide sequence ID" value="NZ_FWWT01000022.1"/>
</dbReference>
<dbReference type="OrthoDB" id="9788852at2"/>
<gene>
    <name evidence="3" type="ORF">SAMN00017405_0344</name>
</gene>
<protein>
    <submittedName>
        <fullName evidence="3">Phage integrase family protein</fullName>
    </submittedName>
</protein>
<dbReference type="Pfam" id="PF00589">
    <property type="entry name" value="Phage_integrase"/>
    <property type="match status" value="1"/>
</dbReference>
<reference evidence="3 4" key="1">
    <citation type="submission" date="2017-04" db="EMBL/GenBank/DDBJ databases">
        <authorList>
            <person name="Afonso C.L."/>
            <person name="Miller P.J."/>
            <person name="Scott M.A."/>
            <person name="Spackman E."/>
            <person name="Goraichik I."/>
            <person name="Dimitrov K.M."/>
            <person name="Suarez D.L."/>
            <person name="Swayne D.E."/>
        </authorList>
    </citation>
    <scope>NUCLEOTIDE SEQUENCE [LARGE SCALE GENOMIC DNA]</scope>
    <source>
        <strain evidence="3 4">DSM 11270</strain>
    </source>
</reference>
<dbReference type="InterPro" id="IPR050090">
    <property type="entry name" value="Tyrosine_recombinase_XerCD"/>
</dbReference>
<dbReference type="EMBL" id="FWWT01000022">
    <property type="protein sequence ID" value="SMB95161.1"/>
    <property type="molecule type" value="Genomic_DNA"/>
</dbReference>
<dbReference type="PROSITE" id="PS51898">
    <property type="entry name" value="TYR_RECOMBINASE"/>
    <property type="match status" value="1"/>
</dbReference>
<dbReference type="PANTHER" id="PTHR30349">
    <property type="entry name" value="PHAGE INTEGRASE-RELATED"/>
    <property type="match status" value="1"/>
</dbReference>
<dbReference type="CDD" id="cd01192">
    <property type="entry name" value="INT_C_like_3"/>
    <property type="match status" value="1"/>
</dbReference>
<dbReference type="GO" id="GO:0006310">
    <property type="term" value="P:DNA recombination"/>
    <property type="evidence" value="ECO:0007669"/>
    <property type="project" value="UniProtKB-KW"/>
</dbReference>
<keyword evidence="1" id="KW-0233">DNA recombination</keyword>
<dbReference type="InterPro" id="IPR013762">
    <property type="entry name" value="Integrase-like_cat_sf"/>
</dbReference>
<accession>A0A1W1VQ01</accession>
<organism evidence="3 4">
    <name type="scientific">Desulfonispora thiosulfatigenes DSM 11270</name>
    <dbReference type="NCBI Taxonomy" id="656914"/>
    <lineage>
        <taxon>Bacteria</taxon>
        <taxon>Bacillati</taxon>
        <taxon>Bacillota</taxon>
        <taxon>Clostridia</taxon>
        <taxon>Eubacteriales</taxon>
        <taxon>Peptococcaceae</taxon>
        <taxon>Desulfonispora</taxon>
    </lineage>
</organism>